<dbReference type="RefSeq" id="WP_157069793.1">
    <property type="nucleotide sequence ID" value="NZ_BBWR01000002.1"/>
</dbReference>
<dbReference type="EMBL" id="LC066377">
    <property type="protein sequence ID" value="BAT28711.1"/>
    <property type="molecule type" value="Genomic_DNA"/>
</dbReference>
<protein>
    <submittedName>
        <fullName evidence="1">Uncharacterized protein</fullName>
    </submittedName>
</protein>
<accession>A0A0P0Z3M9</accession>
<reference evidence="1" key="1">
    <citation type="journal article" date="2015" name="Proc. Natl. Acad. Sci. U.S.A.">
        <title>Bacterial clade with the ribosomal RNA operon on a small plasmid rather than the chromosome.</title>
        <authorList>
            <person name="Anda M."/>
            <person name="Ohtsubo Y."/>
            <person name="Okubo T."/>
            <person name="Sugawara M."/>
            <person name="Nagata Y."/>
            <person name="Tsuda M."/>
            <person name="Minamisawa K."/>
            <person name="Mitsui H."/>
        </authorList>
    </citation>
    <scope>NUCLEOTIDE SEQUENCE</scope>
    <source>
        <strain evidence="1">JCM 14755</strain>
    </source>
</reference>
<dbReference type="OrthoDB" id="9984628at2"/>
<name>A0A0P0Z3M9_9HYPH</name>
<organism evidence="1">
    <name type="scientific">Aureimonas frigidaquae</name>
    <dbReference type="NCBI Taxonomy" id="424757"/>
    <lineage>
        <taxon>Bacteria</taxon>
        <taxon>Pseudomonadati</taxon>
        <taxon>Pseudomonadota</taxon>
        <taxon>Alphaproteobacteria</taxon>
        <taxon>Hyphomicrobiales</taxon>
        <taxon>Aurantimonadaceae</taxon>
        <taxon>Aureimonas</taxon>
    </lineage>
</organism>
<evidence type="ECO:0000313" key="1">
    <source>
        <dbReference type="EMBL" id="BAT28711.1"/>
    </source>
</evidence>
<sequence>MTGLETDTVRLMDILASRNWSRHEVAMRLDAVSDEDMPLLARLHEEGRVRLVGMPGEMPFVEILSAPQPAGKPKN</sequence>
<dbReference type="AlphaFoldDB" id="A0A0P0Z3M9"/>
<proteinExistence type="predicted"/>